<dbReference type="AlphaFoldDB" id="A0AB39QM38"/>
<sequence length="201" mass="21510">MTANIMIMQLAILAVVLESDLGRRKIGWFRVGRPVVGVAVLVPFFFTSLPVDGNDLLLQGAGTLAGAAFGLFSVCPLLVPVDYDPYWRRRWPRTSPTPGRPAAVSRSGAGYAAVWIAVTTARLGFAYGAQHIFPVGLGLFLTTHHLSEAALTNGFIFLSVSMSLFRSLGLWVRGRARLAQAGTAVDQRPAVGTARATGEAR</sequence>
<feature type="transmembrane region" description="Helical" evidence="1">
    <location>
        <begin position="57"/>
        <end position="81"/>
    </location>
</feature>
<evidence type="ECO:0000313" key="2">
    <source>
        <dbReference type="EMBL" id="XDQ43469.1"/>
    </source>
</evidence>
<keyword evidence="1" id="KW-0812">Transmembrane</keyword>
<protein>
    <recommendedName>
        <fullName evidence="3">Integral membrane protein</fullName>
    </recommendedName>
</protein>
<keyword evidence="1" id="KW-1133">Transmembrane helix</keyword>
<feature type="transmembrane region" description="Helical" evidence="1">
    <location>
        <begin position="109"/>
        <end position="129"/>
    </location>
</feature>
<organism evidence="2">
    <name type="scientific">Streptomyces sp. R39</name>
    <dbReference type="NCBI Taxonomy" id="3238631"/>
    <lineage>
        <taxon>Bacteria</taxon>
        <taxon>Bacillati</taxon>
        <taxon>Actinomycetota</taxon>
        <taxon>Actinomycetes</taxon>
        <taxon>Kitasatosporales</taxon>
        <taxon>Streptomycetaceae</taxon>
        <taxon>Streptomyces</taxon>
    </lineage>
</organism>
<evidence type="ECO:0008006" key="3">
    <source>
        <dbReference type="Google" id="ProtNLM"/>
    </source>
</evidence>
<keyword evidence="1" id="KW-0472">Membrane</keyword>
<dbReference type="EMBL" id="CP163441">
    <property type="protein sequence ID" value="XDQ43469.1"/>
    <property type="molecule type" value="Genomic_DNA"/>
</dbReference>
<reference evidence="2" key="1">
    <citation type="submission" date="2024-07" db="EMBL/GenBank/DDBJ databases">
        <authorList>
            <person name="Yu S.T."/>
        </authorList>
    </citation>
    <scope>NUCLEOTIDE SEQUENCE</scope>
    <source>
        <strain evidence="2">R39</strain>
    </source>
</reference>
<feature type="transmembrane region" description="Helical" evidence="1">
    <location>
        <begin position="149"/>
        <end position="168"/>
    </location>
</feature>
<name>A0AB39QM38_9ACTN</name>
<proteinExistence type="predicted"/>
<feature type="transmembrane region" description="Helical" evidence="1">
    <location>
        <begin position="34"/>
        <end position="51"/>
    </location>
</feature>
<dbReference type="RefSeq" id="WP_369222596.1">
    <property type="nucleotide sequence ID" value="NZ_CP163441.1"/>
</dbReference>
<gene>
    <name evidence="2" type="ORF">AB5J52_15020</name>
</gene>
<evidence type="ECO:0000256" key="1">
    <source>
        <dbReference type="SAM" id="Phobius"/>
    </source>
</evidence>
<accession>A0AB39QM38</accession>